<evidence type="ECO:0000313" key="3">
    <source>
        <dbReference type="Proteomes" id="UP001153618"/>
    </source>
</evidence>
<proteinExistence type="predicted"/>
<accession>A0A9W4HLY3</accession>
<name>A0A9W4HLY3_PENOL</name>
<feature type="transmembrane region" description="Helical" evidence="1">
    <location>
        <begin position="101"/>
        <end position="119"/>
    </location>
</feature>
<organism evidence="2 3">
    <name type="scientific">Penicillium olsonii</name>
    <dbReference type="NCBI Taxonomy" id="99116"/>
    <lineage>
        <taxon>Eukaryota</taxon>
        <taxon>Fungi</taxon>
        <taxon>Dikarya</taxon>
        <taxon>Ascomycota</taxon>
        <taxon>Pezizomycotina</taxon>
        <taxon>Eurotiomycetes</taxon>
        <taxon>Eurotiomycetidae</taxon>
        <taxon>Eurotiales</taxon>
        <taxon>Aspergillaceae</taxon>
        <taxon>Penicillium</taxon>
    </lineage>
</organism>
<gene>
    <name evidence="2" type="ORF">POLS_LOCUS3461</name>
</gene>
<keyword evidence="1" id="KW-0812">Transmembrane</keyword>
<keyword evidence="1" id="KW-0472">Membrane</keyword>
<protein>
    <submittedName>
        <fullName evidence="2">Uncharacterized protein</fullName>
    </submittedName>
</protein>
<sequence>MSSQFAQVIPRQVREDVEQAPQYTGSPWQLLVYDIKLFFRNILYLPLMFFPLAPWPSGPLDEQYPSLTNIFEISLHSILFVAQLGFLISLPLLVYLPVSMFGAYISGVLLVNFAVCRLLNRGIPEDGLKSTEDEFSQGWKRHDDERWIFLNGICVGKNWLQSNVDRLSRTFHRPIVGVHNKTSGVVFDIVQCLIQRSLLFATPDVRECYTLVKKALYEPGVKRVVLILHSQGGIEGGMIVDWLLNEVPQDLLQYLEIYTFGIIANHFSNPYRDVFSHTKQGGLMENGDSTRRRHNRAISHIEHYANSNDFASRFGVLHFIKQAPTHPLKNRFMGKVFINPRSGHQLNQHYLDSMFPLDPTNRFTREPQTGDFMDLKVFIEGQSPRGEPLQHDENYMVSARSQVKKGLRIFTADTVNEAGVSNLSPVLSPTESRVWKEDVEISRPRAPFQLRTRDVSRLWQYRNGGRPM</sequence>
<reference evidence="2" key="1">
    <citation type="submission" date="2021-07" db="EMBL/GenBank/DDBJ databases">
        <authorList>
            <person name="Branca A.L. A."/>
        </authorList>
    </citation>
    <scope>NUCLEOTIDE SEQUENCE</scope>
</reference>
<dbReference type="PANTHER" id="PTHR42044">
    <property type="entry name" value="DUF676 DOMAIN-CONTAINING PROTEIN-RELATED"/>
    <property type="match status" value="1"/>
</dbReference>
<evidence type="ECO:0000313" key="2">
    <source>
        <dbReference type="EMBL" id="CAG8058138.1"/>
    </source>
</evidence>
<keyword evidence="3" id="KW-1185">Reference proteome</keyword>
<feature type="transmembrane region" description="Helical" evidence="1">
    <location>
        <begin position="75"/>
        <end position="95"/>
    </location>
</feature>
<dbReference type="EMBL" id="CAJVOS010000017">
    <property type="protein sequence ID" value="CAG8058138.1"/>
    <property type="molecule type" value="Genomic_DNA"/>
</dbReference>
<dbReference type="Proteomes" id="UP001153618">
    <property type="component" value="Unassembled WGS sequence"/>
</dbReference>
<feature type="transmembrane region" description="Helical" evidence="1">
    <location>
        <begin position="37"/>
        <end position="55"/>
    </location>
</feature>
<evidence type="ECO:0000256" key="1">
    <source>
        <dbReference type="SAM" id="Phobius"/>
    </source>
</evidence>
<dbReference type="OrthoDB" id="202545at2759"/>
<keyword evidence="1" id="KW-1133">Transmembrane helix</keyword>
<dbReference type="PANTHER" id="PTHR42044:SF2">
    <property type="entry name" value="DUF676 DOMAIN-CONTAINING PROTEIN"/>
    <property type="match status" value="1"/>
</dbReference>
<dbReference type="AlphaFoldDB" id="A0A9W4HLY3"/>
<comment type="caution">
    <text evidence="2">The sequence shown here is derived from an EMBL/GenBank/DDBJ whole genome shotgun (WGS) entry which is preliminary data.</text>
</comment>